<sequence>PQNILRLPFIFPQTKVKKNNLVQNSNDSTGNGCVSL</sequence>
<feature type="non-terminal residue" evidence="1">
    <location>
        <position position="1"/>
    </location>
</feature>
<proteinExistence type="predicted"/>
<evidence type="ECO:0000313" key="1">
    <source>
        <dbReference type="EMBL" id="SVE51235.1"/>
    </source>
</evidence>
<dbReference type="EMBL" id="UINC01222446">
    <property type="protein sequence ID" value="SVE51235.1"/>
    <property type="molecule type" value="Genomic_DNA"/>
</dbReference>
<protein>
    <submittedName>
        <fullName evidence="1">Uncharacterized protein</fullName>
    </submittedName>
</protein>
<gene>
    <name evidence="1" type="ORF">METZ01_LOCUS504089</name>
</gene>
<accession>A0A383E4C8</accession>
<name>A0A383E4C8_9ZZZZ</name>
<organism evidence="1">
    <name type="scientific">marine metagenome</name>
    <dbReference type="NCBI Taxonomy" id="408172"/>
    <lineage>
        <taxon>unclassified sequences</taxon>
        <taxon>metagenomes</taxon>
        <taxon>ecological metagenomes</taxon>
    </lineage>
</organism>
<reference evidence="1" key="1">
    <citation type="submission" date="2018-05" db="EMBL/GenBank/DDBJ databases">
        <authorList>
            <person name="Lanie J.A."/>
            <person name="Ng W.-L."/>
            <person name="Kazmierczak K.M."/>
            <person name="Andrzejewski T.M."/>
            <person name="Davidsen T.M."/>
            <person name="Wayne K.J."/>
            <person name="Tettelin H."/>
            <person name="Glass J.I."/>
            <person name="Rusch D."/>
            <person name="Podicherti R."/>
            <person name="Tsui H.-C.T."/>
            <person name="Winkler M.E."/>
        </authorList>
    </citation>
    <scope>NUCLEOTIDE SEQUENCE</scope>
</reference>
<dbReference type="AlphaFoldDB" id="A0A383E4C8"/>